<feature type="region of interest" description="Disordered" evidence="1">
    <location>
        <begin position="68"/>
        <end position="116"/>
    </location>
</feature>
<dbReference type="InterPro" id="IPR011333">
    <property type="entry name" value="SKP1/BTB/POZ_sf"/>
</dbReference>
<feature type="region of interest" description="Disordered" evidence="1">
    <location>
        <begin position="1"/>
        <end position="27"/>
    </location>
</feature>
<dbReference type="Proteomes" id="UP000225277">
    <property type="component" value="Unassembled WGS sequence"/>
</dbReference>
<dbReference type="STRING" id="112498.A0A2D3V496"/>
<dbReference type="GeneID" id="35605881"/>
<name>A0A2D3V496_9PEZI</name>
<dbReference type="SUPFAM" id="SSF54695">
    <property type="entry name" value="POZ domain"/>
    <property type="match status" value="1"/>
</dbReference>
<reference evidence="3 4" key="1">
    <citation type="submission" date="2016-03" db="EMBL/GenBank/DDBJ databases">
        <authorList>
            <person name="Ploux O."/>
        </authorList>
    </citation>
    <scope>NUCLEOTIDE SEQUENCE [LARGE SCALE GENOMIC DNA]</scope>
    <source>
        <strain evidence="3 4">URUG2</strain>
    </source>
</reference>
<evidence type="ECO:0000256" key="1">
    <source>
        <dbReference type="SAM" id="MobiDB-lite"/>
    </source>
</evidence>
<feature type="compositionally biased region" description="Basic and acidic residues" evidence="1">
    <location>
        <begin position="1"/>
        <end position="13"/>
    </location>
</feature>
<dbReference type="RefSeq" id="XP_023631840.1">
    <property type="nucleotide sequence ID" value="XM_023776072.1"/>
</dbReference>
<feature type="compositionally biased region" description="Low complexity" evidence="1">
    <location>
        <begin position="69"/>
        <end position="81"/>
    </location>
</feature>
<accession>A0A2D3V496</accession>
<evidence type="ECO:0000259" key="2">
    <source>
        <dbReference type="PROSITE" id="PS50097"/>
    </source>
</evidence>
<organism evidence="3 4">
    <name type="scientific">Ramularia collo-cygni</name>
    <dbReference type="NCBI Taxonomy" id="112498"/>
    <lineage>
        <taxon>Eukaryota</taxon>
        <taxon>Fungi</taxon>
        <taxon>Dikarya</taxon>
        <taxon>Ascomycota</taxon>
        <taxon>Pezizomycotina</taxon>
        <taxon>Dothideomycetes</taxon>
        <taxon>Dothideomycetidae</taxon>
        <taxon>Mycosphaerellales</taxon>
        <taxon>Mycosphaerellaceae</taxon>
        <taxon>Ramularia</taxon>
    </lineage>
</organism>
<evidence type="ECO:0000313" key="3">
    <source>
        <dbReference type="EMBL" id="CZT25117.1"/>
    </source>
</evidence>
<dbReference type="PROSITE" id="PS50097">
    <property type="entry name" value="BTB"/>
    <property type="match status" value="1"/>
</dbReference>
<feature type="region of interest" description="Disordered" evidence="1">
    <location>
        <begin position="123"/>
        <end position="142"/>
    </location>
</feature>
<dbReference type="Gene3D" id="3.30.710.10">
    <property type="entry name" value="Potassium Channel Kv1.1, Chain A"/>
    <property type="match status" value="1"/>
</dbReference>
<dbReference type="AlphaFoldDB" id="A0A2D3V496"/>
<feature type="domain" description="BTB" evidence="2">
    <location>
        <begin position="155"/>
        <end position="228"/>
    </location>
</feature>
<sequence length="351" mass="39258">MEGGRGIEVECHQRQHRHGGGPRAAEGRLGCRSVQARLAIPTPYRCEEGSSGARPHWRSIEDSWEAIGLSPSPSTMSLTSSDTVDHDTPNNSDGFTDGGLSDIDNSDGFTDGGLSDIDTIEAHSEDETEDDRNAFTIYSTPGGVPPRGSFSTEIIEVMVGAEDMAVTYKVHVGVLTFYSKYFKIQLEGGVQSGRGRRAALKLKLPFASARTIEVFVHWMYTRDVPEGNSRDTSSSTGKLCTRVLCELWVFGNIYVIPQLQNDMVTKIVERVMHSVWKDSNMHAEYVYTHADKTELKELVMDLITFSLSVKKRTVYKYSWMQEHEEGLSETTVVKTHKLTDLAKWDLRPYHV</sequence>
<dbReference type="InterPro" id="IPR000210">
    <property type="entry name" value="BTB/POZ_dom"/>
</dbReference>
<keyword evidence="4" id="KW-1185">Reference proteome</keyword>
<gene>
    <name evidence="3" type="ORF">RCC_10846</name>
</gene>
<dbReference type="EMBL" id="FJUY01000025">
    <property type="protein sequence ID" value="CZT25117.1"/>
    <property type="molecule type" value="Genomic_DNA"/>
</dbReference>
<proteinExistence type="predicted"/>
<dbReference type="OrthoDB" id="194443at2759"/>
<evidence type="ECO:0000313" key="4">
    <source>
        <dbReference type="Proteomes" id="UP000225277"/>
    </source>
</evidence>
<dbReference type="CDD" id="cd18186">
    <property type="entry name" value="BTB_POZ_ZBTB_KLHL-like"/>
    <property type="match status" value="1"/>
</dbReference>
<protein>
    <recommendedName>
        <fullName evidence="2">BTB domain-containing protein</fullName>
    </recommendedName>
</protein>